<keyword evidence="3" id="KW-1185">Reference proteome</keyword>
<evidence type="ECO:0000313" key="3">
    <source>
        <dbReference type="Proteomes" id="UP001331761"/>
    </source>
</evidence>
<comment type="caution">
    <text evidence="2">The sequence shown here is derived from an EMBL/GenBank/DDBJ whole genome shotgun (WGS) entry which is preliminary data.</text>
</comment>
<evidence type="ECO:0000256" key="1">
    <source>
        <dbReference type="SAM" id="Phobius"/>
    </source>
</evidence>
<sequence>QKLQRKVRRCASKILPKEESNPVEPRSRTTPLSTVWSFLHQWLHKQVLIVADREILGSPVLEAQKDQFRTSTYGYSLLLFCCLSWVLVLRLFLPSIMLLFCE</sequence>
<gene>
    <name evidence="2" type="ORF">GCK32_004293</name>
</gene>
<reference evidence="2 3" key="1">
    <citation type="submission" date="2019-10" db="EMBL/GenBank/DDBJ databases">
        <title>Assembly and Annotation for the nematode Trichostrongylus colubriformis.</title>
        <authorList>
            <person name="Martin J."/>
        </authorList>
    </citation>
    <scope>NUCLEOTIDE SEQUENCE [LARGE SCALE GENOMIC DNA]</scope>
    <source>
        <strain evidence="2">G859</strain>
        <tissue evidence="2">Whole worm</tissue>
    </source>
</reference>
<dbReference type="Proteomes" id="UP001331761">
    <property type="component" value="Unassembled WGS sequence"/>
</dbReference>
<feature type="non-terminal residue" evidence="2">
    <location>
        <position position="1"/>
    </location>
</feature>
<keyword evidence="1" id="KW-1133">Transmembrane helix</keyword>
<keyword evidence="1" id="KW-0472">Membrane</keyword>
<dbReference type="AlphaFoldDB" id="A0AAN8J3K7"/>
<feature type="transmembrane region" description="Helical" evidence="1">
    <location>
        <begin position="77"/>
        <end position="100"/>
    </location>
</feature>
<name>A0AAN8J3K7_TRICO</name>
<keyword evidence="1" id="KW-0812">Transmembrane</keyword>
<accession>A0AAN8J3K7</accession>
<proteinExistence type="predicted"/>
<protein>
    <submittedName>
        <fullName evidence="2">Uncharacterized protein</fullName>
    </submittedName>
</protein>
<dbReference type="EMBL" id="WIXE01001144">
    <property type="protein sequence ID" value="KAK5985954.1"/>
    <property type="molecule type" value="Genomic_DNA"/>
</dbReference>
<evidence type="ECO:0000313" key="2">
    <source>
        <dbReference type="EMBL" id="KAK5985954.1"/>
    </source>
</evidence>
<organism evidence="2 3">
    <name type="scientific">Trichostrongylus colubriformis</name>
    <name type="common">Black scour worm</name>
    <dbReference type="NCBI Taxonomy" id="6319"/>
    <lineage>
        <taxon>Eukaryota</taxon>
        <taxon>Metazoa</taxon>
        <taxon>Ecdysozoa</taxon>
        <taxon>Nematoda</taxon>
        <taxon>Chromadorea</taxon>
        <taxon>Rhabditida</taxon>
        <taxon>Rhabditina</taxon>
        <taxon>Rhabditomorpha</taxon>
        <taxon>Strongyloidea</taxon>
        <taxon>Trichostrongylidae</taxon>
        <taxon>Trichostrongylus</taxon>
    </lineage>
</organism>